<dbReference type="KEGG" id="mgod:E7746_00205"/>
<organism evidence="4 5">
    <name type="scientific">Muribaculum gordoncarteri</name>
    <dbReference type="NCBI Taxonomy" id="2530390"/>
    <lineage>
        <taxon>Bacteria</taxon>
        <taxon>Pseudomonadati</taxon>
        <taxon>Bacteroidota</taxon>
        <taxon>Bacteroidia</taxon>
        <taxon>Bacteroidales</taxon>
        <taxon>Muribaculaceae</taxon>
        <taxon>Muribaculum</taxon>
    </lineage>
</organism>
<feature type="domain" description="Imelysin-like" evidence="3">
    <location>
        <begin position="39"/>
        <end position="232"/>
    </location>
</feature>
<dbReference type="OrthoDB" id="9764688at2"/>
<dbReference type="AlphaFoldDB" id="A0A4P7VL51"/>
<keyword evidence="2" id="KW-0732">Signal</keyword>
<comment type="subcellular location">
    <subcellularLocation>
        <location evidence="1">Cell envelope</location>
    </subcellularLocation>
</comment>
<reference evidence="4 5" key="1">
    <citation type="submission" date="2019-02" db="EMBL/GenBank/DDBJ databases">
        <title>Isolation and identification of novel species under the genus Muribaculum.</title>
        <authorList>
            <person name="Miyake S."/>
            <person name="Ding Y."/>
            <person name="Low A."/>
            <person name="Soh M."/>
            <person name="Seedorf H."/>
        </authorList>
    </citation>
    <scope>NUCLEOTIDE SEQUENCE [LARGE SCALE GENOMIC DNA]</scope>
    <source>
        <strain evidence="4 5">TLL-A4</strain>
    </source>
</reference>
<evidence type="ECO:0000256" key="2">
    <source>
        <dbReference type="ARBA" id="ARBA00022729"/>
    </source>
</evidence>
<dbReference type="InterPro" id="IPR018976">
    <property type="entry name" value="Imelysin-like"/>
</dbReference>
<evidence type="ECO:0000313" key="5">
    <source>
        <dbReference type="Proteomes" id="UP000297031"/>
    </source>
</evidence>
<gene>
    <name evidence="4" type="ORF">E7746_00205</name>
</gene>
<dbReference type="Proteomes" id="UP000297031">
    <property type="component" value="Chromosome"/>
</dbReference>
<dbReference type="EMBL" id="CP039393">
    <property type="protein sequence ID" value="QCD34415.1"/>
    <property type="molecule type" value="Genomic_DNA"/>
</dbReference>
<evidence type="ECO:0000259" key="3">
    <source>
        <dbReference type="Pfam" id="PF09375"/>
    </source>
</evidence>
<dbReference type="GO" id="GO:0030313">
    <property type="term" value="C:cell envelope"/>
    <property type="evidence" value="ECO:0007669"/>
    <property type="project" value="UniProtKB-SubCell"/>
</dbReference>
<proteinExistence type="predicted"/>
<protein>
    <submittedName>
        <fullName evidence="4">Peptidase M75</fullName>
    </submittedName>
</protein>
<dbReference type="CDD" id="cd14661">
    <property type="entry name" value="Imelysin_like_PIBO"/>
    <property type="match status" value="1"/>
</dbReference>
<dbReference type="InterPro" id="IPR038352">
    <property type="entry name" value="Imelysin_sf"/>
</dbReference>
<sequence length="385" mass="42422">MKRTSITTAFAVALTLGLTSCGSDNQPDNPGDDTVNAKDIDYTSANSKSWHNYMINVALLLSDDAQSLCDAWTVSYNGDEPFAATFKNHSKGAYQSALNCLEQIVDGCADIANEVGTAKIGDPYNLYMAGRTEEALYAVESWYSWHSRDDYTNNIRSIRNSYYGSLDGTVNTHSMSALIAEADPDFDARLKAAIQKAADDIQAIPQPFRNHINSSEANVAMESCASLEALLSNDLKRALNSMSGNDEMLDAIVESYVDEVVVPTYRNLVSCNNALRDAVNRLARNPSDAAFESACDAWLEAREPWEKSEAFLFGPVDQLGLDPNMDSWPLDQNAIVQNLNTGSFDNLDWSDGDSDDVIEAAQNLRGFHTLEFLLFKDGQPRRIKE</sequence>
<evidence type="ECO:0000313" key="4">
    <source>
        <dbReference type="EMBL" id="QCD34415.1"/>
    </source>
</evidence>
<name>A0A4P7VL51_9BACT</name>
<keyword evidence="5" id="KW-1185">Reference proteome</keyword>
<evidence type="ECO:0000256" key="1">
    <source>
        <dbReference type="ARBA" id="ARBA00004196"/>
    </source>
</evidence>
<dbReference type="Gene3D" id="1.20.1420.20">
    <property type="entry name" value="M75 peptidase, HXXE motif"/>
    <property type="match status" value="2"/>
</dbReference>
<dbReference type="PROSITE" id="PS51257">
    <property type="entry name" value="PROKAR_LIPOPROTEIN"/>
    <property type="match status" value="1"/>
</dbReference>
<dbReference type="Pfam" id="PF09375">
    <property type="entry name" value="Peptidase_M75"/>
    <property type="match status" value="2"/>
</dbReference>
<accession>A0A4P7VL51</accession>
<dbReference type="RefSeq" id="WP_136409433.1">
    <property type="nucleotide sequence ID" value="NZ_CP039393.1"/>
</dbReference>
<feature type="domain" description="Imelysin-like" evidence="3">
    <location>
        <begin position="262"/>
        <end position="378"/>
    </location>
</feature>